<dbReference type="AlphaFoldDB" id="A0A8H7RW77"/>
<evidence type="ECO:0000313" key="2">
    <source>
        <dbReference type="EMBL" id="KAG2218387.1"/>
    </source>
</evidence>
<feature type="compositionally biased region" description="Low complexity" evidence="1">
    <location>
        <begin position="95"/>
        <end position="115"/>
    </location>
</feature>
<proteinExistence type="predicted"/>
<feature type="region of interest" description="Disordered" evidence="1">
    <location>
        <begin position="83"/>
        <end position="117"/>
    </location>
</feature>
<dbReference type="OrthoDB" id="2253830at2759"/>
<reference evidence="2 3" key="1">
    <citation type="submission" date="2020-12" db="EMBL/GenBank/DDBJ databases">
        <title>Metabolic potential, ecology and presence of endohyphal bacteria is reflected in genomic diversity of Mucoromycotina.</title>
        <authorList>
            <person name="Muszewska A."/>
            <person name="Okrasinska A."/>
            <person name="Steczkiewicz K."/>
            <person name="Drgas O."/>
            <person name="Orlowska M."/>
            <person name="Perlinska-Lenart U."/>
            <person name="Aleksandrzak-Piekarczyk T."/>
            <person name="Szatraj K."/>
            <person name="Zielenkiewicz U."/>
            <person name="Pilsyk S."/>
            <person name="Malc E."/>
            <person name="Mieczkowski P."/>
            <person name="Kruszewska J.S."/>
            <person name="Biernat P."/>
            <person name="Pawlowska J."/>
        </authorList>
    </citation>
    <scope>NUCLEOTIDE SEQUENCE [LARGE SCALE GENOMIC DNA]</scope>
    <source>
        <strain evidence="2 3">CBS 142.35</strain>
    </source>
</reference>
<keyword evidence="3" id="KW-1185">Reference proteome</keyword>
<protein>
    <submittedName>
        <fullName evidence="2">Uncharacterized protein</fullName>
    </submittedName>
</protein>
<feature type="region of interest" description="Disordered" evidence="1">
    <location>
        <begin position="463"/>
        <end position="494"/>
    </location>
</feature>
<name>A0A8H7RW77_9FUNG</name>
<evidence type="ECO:0000256" key="1">
    <source>
        <dbReference type="SAM" id="MobiDB-lite"/>
    </source>
</evidence>
<gene>
    <name evidence="2" type="ORF">INT45_013338</name>
</gene>
<organism evidence="2 3">
    <name type="scientific">Circinella minor</name>
    <dbReference type="NCBI Taxonomy" id="1195481"/>
    <lineage>
        <taxon>Eukaryota</taxon>
        <taxon>Fungi</taxon>
        <taxon>Fungi incertae sedis</taxon>
        <taxon>Mucoromycota</taxon>
        <taxon>Mucoromycotina</taxon>
        <taxon>Mucoromycetes</taxon>
        <taxon>Mucorales</taxon>
        <taxon>Lichtheimiaceae</taxon>
        <taxon>Circinella</taxon>
    </lineage>
</organism>
<evidence type="ECO:0000313" key="3">
    <source>
        <dbReference type="Proteomes" id="UP000646827"/>
    </source>
</evidence>
<comment type="caution">
    <text evidence="2">The sequence shown here is derived from an EMBL/GenBank/DDBJ whole genome shotgun (WGS) entry which is preliminary data.</text>
</comment>
<dbReference type="EMBL" id="JAEPRB010000233">
    <property type="protein sequence ID" value="KAG2218387.1"/>
    <property type="molecule type" value="Genomic_DNA"/>
</dbReference>
<sequence>MSDQHTEKIRDYLNRTTIPTFKDFVKKNKTFLVQNSSIDDKLHSKWVNLYITACRSVGVNPNTADKVDWGDVFIALVKAAKDNNDTKQQKPNPDSTTTPTANAKASSSSSNNTTSRHMLTDTEKIYVESLYQKLKEENMWTLKTGRKVEKVMEECARDYTVEQGAHSLIVDPLDSVWGNYFTEEEREEISSTNAPELPPLTLQMTEYLQKFENLTDLDDLFNKANEDYFNPKKDAELYWLKQSIINALEIYYCGFLDKEVKSESDLLHRIWRPIYLCFDHSANISVTSGEKTSYASALRKKESKTETEAPSKFFGTRTDLLFFTPITMKEFGTAEMGLKSATESNKSVNELKLKVPKTMKDMLLRLIKLSPVEPDKIITCGFNISGVYLNQLVMDNPKGYVCRVSRFPVELQYPVSPDNFIQLFKPILATIYGTRIQMESTLKHIDDERKKAGIPSYGFKKTNNSNNIPIPPCFTPIPAQRKRKNTSSNSNNSN</sequence>
<accession>A0A8H7RW77</accession>
<feature type="non-terminal residue" evidence="2">
    <location>
        <position position="1"/>
    </location>
</feature>
<dbReference type="Proteomes" id="UP000646827">
    <property type="component" value="Unassembled WGS sequence"/>
</dbReference>